<dbReference type="InterPro" id="IPR029064">
    <property type="entry name" value="Ribosomal_eL30-like_sf"/>
</dbReference>
<gene>
    <name evidence="7" type="ORF">mRhiFer1_011211</name>
</gene>
<dbReference type="SMART" id="SM00967">
    <property type="entry name" value="SpoU_sub_bind"/>
    <property type="match status" value="1"/>
</dbReference>
<keyword evidence="2" id="KW-0698">rRNA processing</keyword>
<evidence type="ECO:0000313" key="8">
    <source>
        <dbReference type="Proteomes" id="UP000585614"/>
    </source>
</evidence>
<dbReference type="GO" id="GO:0008173">
    <property type="term" value="F:RNA methyltransferase activity"/>
    <property type="evidence" value="ECO:0007669"/>
    <property type="project" value="InterPro"/>
</dbReference>
<keyword evidence="4 7" id="KW-0808">Transferase</keyword>
<evidence type="ECO:0000256" key="1">
    <source>
        <dbReference type="ARBA" id="ARBA00007228"/>
    </source>
</evidence>
<dbReference type="AlphaFoldDB" id="A0A7J7TF87"/>
<dbReference type="EMBL" id="JACAGC010000020">
    <property type="protein sequence ID" value="KAF6299120.1"/>
    <property type="molecule type" value="Genomic_DNA"/>
</dbReference>
<dbReference type="GO" id="GO:0003723">
    <property type="term" value="F:RNA binding"/>
    <property type="evidence" value="ECO:0007669"/>
    <property type="project" value="InterPro"/>
</dbReference>
<feature type="region of interest" description="Disordered" evidence="5">
    <location>
        <begin position="47"/>
        <end position="87"/>
    </location>
</feature>
<dbReference type="SUPFAM" id="SSF75217">
    <property type="entry name" value="alpha/beta knot"/>
    <property type="match status" value="1"/>
</dbReference>
<dbReference type="InterPro" id="IPR013123">
    <property type="entry name" value="SpoU_subst-bd"/>
</dbReference>
<dbReference type="SUPFAM" id="SSF55315">
    <property type="entry name" value="L30e-like"/>
    <property type="match status" value="1"/>
</dbReference>
<dbReference type="OrthoDB" id="270651at2759"/>
<proteinExistence type="inferred from homology"/>
<dbReference type="CDD" id="cd18106">
    <property type="entry name" value="SpoU-like_RNMTL1"/>
    <property type="match status" value="1"/>
</dbReference>
<comment type="caution">
    <text evidence="7">The sequence shown here is derived from an EMBL/GenBank/DDBJ whole genome shotgun (WGS) entry which is preliminary data.</text>
</comment>
<dbReference type="PANTHER" id="PTHR43191">
    <property type="entry name" value="RRNA METHYLTRANSFERASE 3"/>
    <property type="match status" value="1"/>
</dbReference>
<comment type="similarity">
    <text evidence="1">Belongs to the class IV-like SAM-binding methyltransferase superfamily. RNA methyltransferase TrmH family.</text>
</comment>
<feature type="domain" description="RNA 2-O ribose methyltransferase substrate binding" evidence="6">
    <location>
        <begin position="121"/>
        <end position="192"/>
    </location>
</feature>
<sequence>MAALVKRVGWATRPLLPVAQTWDFDARRWVRALRRSPVKVLFPSGQVVDRKPGAGKQPGKAAAEASPHGQRPKQVPPSQTPSTWEESGLRYDKALPGDKRLSNVMTIVRSRPFREKQGKILLEGRRLIADALKAGAVPKVFFFSRLEYIKELPLDKLKGVSLIKVKFEDIKDWSDLVTPQGIMGIFAKPDHVKMAYPETQLHHSLPLLLICDNLRDPGNLGTILRSAAGAGCSKVLLTKGCVDAWEPKVLRAGMGAHFQVPIINNLDWEAVPNYLPPDTRVYVADNCGLYARAQTSDKASDYGWVCDRQLSKLHKYEEEEEEDLETGASKGWLPELEVQSYDLDWTEAPAAVVIGGETHGVSLESLQLAESTGGKRLLIPVVPGVDSLNSAMAASILLFEGKRQLRLRAEHWSRDRS</sequence>
<dbReference type="GO" id="GO:0006364">
    <property type="term" value="P:rRNA processing"/>
    <property type="evidence" value="ECO:0007669"/>
    <property type="project" value="UniProtKB-KW"/>
</dbReference>
<name>A0A7J7TF87_RHIFE</name>
<dbReference type="GO" id="GO:0005737">
    <property type="term" value="C:cytoplasm"/>
    <property type="evidence" value="ECO:0007669"/>
    <property type="project" value="UniProtKB-ARBA"/>
</dbReference>
<dbReference type="InterPro" id="IPR029028">
    <property type="entry name" value="Alpha/beta_knot_MTases"/>
</dbReference>
<dbReference type="GO" id="GO:0032259">
    <property type="term" value="P:methylation"/>
    <property type="evidence" value="ECO:0007669"/>
    <property type="project" value="UniProtKB-KW"/>
</dbReference>
<protein>
    <submittedName>
        <fullName evidence="7">Mitochondrial rRNA methyltransferase 3</fullName>
    </submittedName>
</protein>
<evidence type="ECO:0000313" key="7">
    <source>
        <dbReference type="EMBL" id="KAF6299120.1"/>
    </source>
</evidence>
<dbReference type="InterPro" id="IPR029026">
    <property type="entry name" value="tRNA_m1G_MTases_N"/>
</dbReference>
<dbReference type="OMA" id="FLKFHKY"/>
<evidence type="ECO:0000259" key="6">
    <source>
        <dbReference type="SMART" id="SM00967"/>
    </source>
</evidence>
<reference evidence="7 8" key="1">
    <citation type="journal article" date="2020" name="Nature">
        <title>Six reference-quality genomes reveal evolution of bat adaptations.</title>
        <authorList>
            <person name="Jebb D."/>
            <person name="Huang Z."/>
            <person name="Pippel M."/>
            <person name="Hughes G.M."/>
            <person name="Lavrichenko K."/>
            <person name="Devanna P."/>
            <person name="Winkler S."/>
            <person name="Jermiin L.S."/>
            <person name="Skirmuntt E.C."/>
            <person name="Katzourakis A."/>
            <person name="Burkitt-Gray L."/>
            <person name="Ray D.A."/>
            <person name="Sullivan K.A.M."/>
            <person name="Roscito J.G."/>
            <person name="Kirilenko B.M."/>
            <person name="Davalos L.M."/>
            <person name="Corthals A.P."/>
            <person name="Power M.L."/>
            <person name="Jones G."/>
            <person name="Ransome R.D."/>
            <person name="Dechmann D.K.N."/>
            <person name="Locatelli A.G."/>
            <person name="Puechmaille S.J."/>
            <person name="Fedrigo O."/>
            <person name="Jarvis E.D."/>
            <person name="Hiller M."/>
            <person name="Vernes S.C."/>
            <person name="Myers E.W."/>
            <person name="Teeling E.C."/>
        </authorList>
    </citation>
    <scope>NUCLEOTIDE SEQUENCE [LARGE SCALE GENOMIC DNA]</scope>
    <source>
        <strain evidence="7">MRhiFer1</strain>
        <tissue evidence="7">Lung</tissue>
    </source>
</reference>
<accession>A0A7J7TF87</accession>
<evidence type="ECO:0000256" key="4">
    <source>
        <dbReference type="ARBA" id="ARBA00022679"/>
    </source>
</evidence>
<dbReference type="Proteomes" id="UP000585614">
    <property type="component" value="Unassembled WGS sequence"/>
</dbReference>
<evidence type="ECO:0000256" key="5">
    <source>
        <dbReference type="SAM" id="MobiDB-lite"/>
    </source>
</evidence>
<evidence type="ECO:0000256" key="2">
    <source>
        <dbReference type="ARBA" id="ARBA00022552"/>
    </source>
</evidence>
<dbReference type="Pfam" id="PF22435">
    <property type="entry name" value="MRM3-like_sub_bind"/>
    <property type="match status" value="1"/>
</dbReference>
<dbReference type="InterPro" id="IPR051259">
    <property type="entry name" value="rRNA_Methyltransferase"/>
</dbReference>
<dbReference type="InterPro" id="IPR001537">
    <property type="entry name" value="SpoU_MeTrfase"/>
</dbReference>
<dbReference type="InterPro" id="IPR053888">
    <property type="entry name" value="MRM3-like_sub_bind"/>
</dbReference>
<evidence type="ECO:0000256" key="3">
    <source>
        <dbReference type="ARBA" id="ARBA00022603"/>
    </source>
</evidence>
<dbReference type="Gene3D" id="3.40.1280.10">
    <property type="match status" value="1"/>
</dbReference>
<feature type="compositionally biased region" description="Low complexity" evidence="5">
    <location>
        <begin position="54"/>
        <end position="65"/>
    </location>
</feature>
<dbReference type="PANTHER" id="PTHR43191:SF2">
    <property type="entry name" value="RRNA METHYLTRANSFERASE 3, MITOCHONDRIAL"/>
    <property type="match status" value="1"/>
</dbReference>
<dbReference type="Pfam" id="PF00588">
    <property type="entry name" value="SpoU_methylase"/>
    <property type="match status" value="1"/>
</dbReference>
<organism evidence="7 8">
    <name type="scientific">Rhinolophus ferrumequinum</name>
    <name type="common">Greater horseshoe bat</name>
    <dbReference type="NCBI Taxonomy" id="59479"/>
    <lineage>
        <taxon>Eukaryota</taxon>
        <taxon>Metazoa</taxon>
        <taxon>Chordata</taxon>
        <taxon>Craniata</taxon>
        <taxon>Vertebrata</taxon>
        <taxon>Euteleostomi</taxon>
        <taxon>Mammalia</taxon>
        <taxon>Eutheria</taxon>
        <taxon>Laurasiatheria</taxon>
        <taxon>Chiroptera</taxon>
        <taxon>Yinpterochiroptera</taxon>
        <taxon>Rhinolophoidea</taxon>
        <taxon>Rhinolophidae</taxon>
        <taxon>Rhinolophinae</taxon>
        <taxon>Rhinolophus</taxon>
    </lineage>
</organism>
<dbReference type="Gene3D" id="3.30.1330.30">
    <property type="match status" value="1"/>
</dbReference>
<keyword evidence="3 7" id="KW-0489">Methyltransferase</keyword>